<protein>
    <recommendedName>
        <fullName evidence="3">F-box domain-containing protein</fullName>
    </recommendedName>
</protein>
<dbReference type="HOGENOM" id="CLU_050716_0_0_1"/>
<proteinExistence type="predicted"/>
<sequence>MASFLVSVSAGSSLPQEVVDAITDLVQAQFSTLRALSRVSKAFLPRCRRYMFASVFLCPDTVNFFSKSPHLISFIRHLLVEGRSFHYSKLSSEELAATCTFLRNLPTLSLSSFTDDLLAEKFLSTISFKKRTVTRKLWGLLPGTTTREPPVQVLETVLYHLAHFLDAHTIELAHSYFGGNNLHAFLRTFPTLSSVRLRNAQIVKFDSPSGPSLPIQEFHINSRLSPVLLVFDVSQMKSLSLMPTSASPFGFDGAKSIIEGCASTLRELCISLAVLKPLHVTQFCSDIGLSSFPKLDTVVLSMDAGIAANFSGLCIMLHNLSSLSSQLHTLRFNLVADVQSSLPSNPQGVVLADVENMYANHNYMALRWGSVCEVLEQTGILSDLTKTIGVSLELRVAKGIRRKDWELLLDLVEYAYSHLPSEFRNRANFEYRWYFTFDFN</sequence>
<keyword evidence="2" id="KW-1185">Reference proteome</keyword>
<dbReference type="OrthoDB" id="2745898at2759"/>
<name>A0A0D0CWI3_9AGAR</name>
<evidence type="ECO:0000313" key="2">
    <source>
        <dbReference type="Proteomes" id="UP000053593"/>
    </source>
</evidence>
<evidence type="ECO:0008006" key="3">
    <source>
        <dbReference type="Google" id="ProtNLM"/>
    </source>
</evidence>
<organism evidence="1 2">
    <name type="scientific">Collybiopsis luxurians FD-317 M1</name>
    <dbReference type="NCBI Taxonomy" id="944289"/>
    <lineage>
        <taxon>Eukaryota</taxon>
        <taxon>Fungi</taxon>
        <taxon>Dikarya</taxon>
        <taxon>Basidiomycota</taxon>
        <taxon>Agaricomycotina</taxon>
        <taxon>Agaricomycetes</taxon>
        <taxon>Agaricomycetidae</taxon>
        <taxon>Agaricales</taxon>
        <taxon>Marasmiineae</taxon>
        <taxon>Omphalotaceae</taxon>
        <taxon>Collybiopsis</taxon>
        <taxon>Collybiopsis luxurians</taxon>
    </lineage>
</organism>
<dbReference type="EMBL" id="KN834762">
    <property type="protein sequence ID" value="KIK64212.1"/>
    <property type="molecule type" value="Genomic_DNA"/>
</dbReference>
<gene>
    <name evidence="1" type="ORF">GYMLUDRAFT_241398</name>
</gene>
<dbReference type="AlphaFoldDB" id="A0A0D0CWI3"/>
<accession>A0A0D0CWI3</accession>
<dbReference type="Proteomes" id="UP000053593">
    <property type="component" value="Unassembled WGS sequence"/>
</dbReference>
<evidence type="ECO:0000313" key="1">
    <source>
        <dbReference type="EMBL" id="KIK64212.1"/>
    </source>
</evidence>
<reference evidence="1 2" key="1">
    <citation type="submission" date="2014-04" db="EMBL/GenBank/DDBJ databases">
        <title>Evolutionary Origins and Diversification of the Mycorrhizal Mutualists.</title>
        <authorList>
            <consortium name="DOE Joint Genome Institute"/>
            <consortium name="Mycorrhizal Genomics Consortium"/>
            <person name="Kohler A."/>
            <person name="Kuo A."/>
            <person name="Nagy L.G."/>
            <person name="Floudas D."/>
            <person name="Copeland A."/>
            <person name="Barry K.W."/>
            <person name="Cichocki N."/>
            <person name="Veneault-Fourrey C."/>
            <person name="LaButti K."/>
            <person name="Lindquist E.A."/>
            <person name="Lipzen A."/>
            <person name="Lundell T."/>
            <person name="Morin E."/>
            <person name="Murat C."/>
            <person name="Riley R."/>
            <person name="Ohm R."/>
            <person name="Sun H."/>
            <person name="Tunlid A."/>
            <person name="Henrissat B."/>
            <person name="Grigoriev I.V."/>
            <person name="Hibbett D.S."/>
            <person name="Martin F."/>
        </authorList>
    </citation>
    <scope>NUCLEOTIDE SEQUENCE [LARGE SCALE GENOMIC DNA]</scope>
    <source>
        <strain evidence="1 2">FD-317 M1</strain>
    </source>
</reference>